<dbReference type="Pfam" id="PF00067">
    <property type="entry name" value="p450"/>
    <property type="match status" value="1"/>
</dbReference>
<dbReference type="InterPro" id="IPR036396">
    <property type="entry name" value="Cyt_P450_sf"/>
</dbReference>
<dbReference type="GO" id="GO:0005506">
    <property type="term" value="F:iron ion binding"/>
    <property type="evidence" value="ECO:0007669"/>
    <property type="project" value="InterPro"/>
</dbReference>
<dbReference type="PANTHER" id="PTHR24299">
    <property type="entry name" value="CYTOCHROME P450 FAMILY 1"/>
    <property type="match status" value="1"/>
</dbReference>
<dbReference type="GO" id="GO:0016705">
    <property type="term" value="F:oxidoreductase activity, acting on paired donors, with incorporation or reduction of molecular oxygen"/>
    <property type="evidence" value="ECO:0007669"/>
    <property type="project" value="InterPro"/>
</dbReference>
<gene>
    <name evidence="1" type="ORF">GH714_002148</name>
</gene>
<sequence length="152" mass="17265">MTSMLGKMIMHGINLDADISGKNGVHFHGQSWAIFYNWETKPHVTLTQFAKTYGRLFKIRLGTQLVVVGSSKEAAIEILKTHDRVLSGRSIPHAALAKSKELSDLQVGWTVECNDQWNIYVQHTKRSFSQAEHWSLRQLLRENGQGRGEAYQ</sequence>
<evidence type="ECO:0000313" key="1">
    <source>
        <dbReference type="EMBL" id="KAF2297671.1"/>
    </source>
</evidence>
<dbReference type="SUPFAM" id="SSF48264">
    <property type="entry name" value="Cytochrome P450"/>
    <property type="match status" value="1"/>
</dbReference>
<dbReference type="PANTHER" id="PTHR24299:SF59">
    <property type="entry name" value="CYTOCHROME P450 SUPERFAMILY PROTEIN"/>
    <property type="match status" value="1"/>
</dbReference>
<dbReference type="EMBL" id="JAAGAX010000011">
    <property type="protein sequence ID" value="KAF2297671.1"/>
    <property type="molecule type" value="Genomic_DNA"/>
</dbReference>
<dbReference type="Gene3D" id="1.10.630.10">
    <property type="entry name" value="Cytochrome P450"/>
    <property type="match status" value="1"/>
</dbReference>
<accession>A0A6A6L8D1</accession>
<protein>
    <recommendedName>
        <fullName evidence="3">Cytochrome P450</fullName>
    </recommendedName>
</protein>
<organism evidence="1 2">
    <name type="scientific">Hevea brasiliensis</name>
    <name type="common">Para rubber tree</name>
    <name type="synonym">Siphonia brasiliensis</name>
    <dbReference type="NCBI Taxonomy" id="3981"/>
    <lineage>
        <taxon>Eukaryota</taxon>
        <taxon>Viridiplantae</taxon>
        <taxon>Streptophyta</taxon>
        <taxon>Embryophyta</taxon>
        <taxon>Tracheophyta</taxon>
        <taxon>Spermatophyta</taxon>
        <taxon>Magnoliopsida</taxon>
        <taxon>eudicotyledons</taxon>
        <taxon>Gunneridae</taxon>
        <taxon>Pentapetalae</taxon>
        <taxon>rosids</taxon>
        <taxon>fabids</taxon>
        <taxon>Malpighiales</taxon>
        <taxon>Euphorbiaceae</taxon>
        <taxon>Crotonoideae</taxon>
        <taxon>Micrandreae</taxon>
        <taxon>Hevea</taxon>
    </lineage>
</organism>
<comment type="caution">
    <text evidence="1">The sequence shown here is derived from an EMBL/GenBank/DDBJ whole genome shotgun (WGS) entry which is preliminary data.</text>
</comment>
<name>A0A6A6L8D1_HEVBR</name>
<dbReference type="Proteomes" id="UP000467840">
    <property type="component" value="Chromosome 1"/>
</dbReference>
<proteinExistence type="predicted"/>
<dbReference type="GO" id="GO:0020037">
    <property type="term" value="F:heme binding"/>
    <property type="evidence" value="ECO:0007669"/>
    <property type="project" value="InterPro"/>
</dbReference>
<evidence type="ECO:0008006" key="3">
    <source>
        <dbReference type="Google" id="ProtNLM"/>
    </source>
</evidence>
<reference evidence="1 2" key="1">
    <citation type="journal article" date="2020" name="Mol. Plant">
        <title>The Chromosome-Based Rubber Tree Genome Provides New Insights into Spurge Genome Evolution and Rubber Biosynthesis.</title>
        <authorList>
            <person name="Liu J."/>
            <person name="Shi C."/>
            <person name="Shi C.C."/>
            <person name="Li W."/>
            <person name="Zhang Q.J."/>
            <person name="Zhang Y."/>
            <person name="Li K."/>
            <person name="Lu H.F."/>
            <person name="Shi C."/>
            <person name="Zhu S.T."/>
            <person name="Xiao Z.Y."/>
            <person name="Nan H."/>
            <person name="Yue Y."/>
            <person name="Zhu X.G."/>
            <person name="Wu Y."/>
            <person name="Hong X.N."/>
            <person name="Fan G.Y."/>
            <person name="Tong Y."/>
            <person name="Zhang D."/>
            <person name="Mao C.L."/>
            <person name="Liu Y.L."/>
            <person name="Hao S.J."/>
            <person name="Liu W.Q."/>
            <person name="Lv M.Q."/>
            <person name="Zhang H.B."/>
            <person name="Liu Y."/>
            <person name="Hu-Tang G.R."/>
            <person name="Wang J.P."/>
            <person name="Wang J.H."/>
            <person name="Sun Y.H."/>
            <person name="Ni S.B."/>
            <person name="Chen W.B."/>
            <person name="Zhang X.C."/>
            <person name="Jiao Y.N."/>
            <person name="Eichler E.E."/>
            <person name="Li G.H."/>
            <person name="Liu X."/>
            <person name="Gao L.Z."/>
        </authorList>
    </citation>
    <scope>NUCLEOTIDE SEQUENCE [LARGE SCALE GENOMIC DNA]</scope>
    <source>
        <strain evidence="2">cv. GT1</strain>
        <tissue evidence="1">Leaf</tissue>
    </source>
</reference>
<dbReference type="InterPro" id="IPR001128">
    <property type="entry name" value="Cyt_P450"/>
</dbReference>
<evidence type="ECO:0000313" key="2">
    <source>
        <dbReference type="Proteomes" id="UP000467840"/>
    </source>
</evidence>
<keyword evidence="2" id="KW-1185">Reference proteome</keyword>
<dbReference type="AlphaFoldDB" id="A0A6A6L8D1"/>
<dbReference type="GO" id="GO:0004497">
    <property type="term" value="F:monooxygenase activity"/>
    <property type="evidence" value="ECO:0007669"/>
    <property type="project" value="InterPro"/>
</dbReference>